<dbReference type="RefSeq" id="WP_390307137.1">
    <property type="nucleotide sequence ID" value="NZ_JBHRRZ010000034.1"/>
</dbReference>
<dbReference type="EMBL" id="JBHRRZ010000034">
    <property type="protein sequence ID" value="MFC2949235.1"/>
    <property type="molecule type" value="Genomic_DNA"/>
</dbReference>
<sequence length="78" mass="8992">MDNKADTSNKLSLAAIACAGAAIGWGFNRNLSRRKKLEEHRTLLEKVRHFDQKLYEDGWRRANQIQAIKQDVQTHIDT</sequence>
<keyword evidence="1" id="KW-0472">Membrane</keyword>
<name>A0ABV7A913_9BACI</name>
<feature type="transmembrane region" description="Helical" evidence="1">
    <location>
        <begin position="12"/>
        <end position="31"/>
    </location>
</feature>
<gene>
    <name evidence="2" type="ORF">ACFODW_13010</name>
</gene>
<evidence type="ECO:0008006" key="4">
    <source>
        <dbReference type="Google" id="ProtNLM"/>
    </source>
</evidence>
<dbReference type="Proteomes" id="UP001595387">
    <property type="component" value="Unassembled WGS sequence"/>
</dbReference>
<reference evidence="3" key="1">
    <citation type="journal article" date="2019" name="Int. J. Syst. Evol. Microbiol.">
        <title>The Global Catalogue of Microorganisms (GCM) 10K type strain sequencing project: providing services to taxonomists for standard genome sequencing and annotation.</title>
        <authorList>
            <consortium name="The Broad Institute Genomics Platform"/>
            <consortium name="The Broad Institute Genome Sequencing Center for Infectious Disease"/>
            <person name="Wu L."/>
            <person name="Ma J."/>
        </authorList>
    </citation>
    <scope>NUCLEOTIDE SEQUENCE [LARGE SCALE GENOMIC DNA]</scope>
    <source>
        <strain evidence="3">KCTC 13193</strain>
    </source>
</reference>
<keyword evidence="1" id="KW-1133">Transmembrane helix</keyword>
<evidence type="ECO:0000313" key="3">
    <source>
        <dbReference type="Proteomes" id="UP001595387"/>
    </source>
</evidence>
<keyword evidence="3" id="KW-1185">Reference proteome</keyword>
<accession>A0ABV7A913</accession>
<keyword evidence="1" id="KW-0812">Transmembrane</keyword>
<evidence type="ECO:0000256" key="1">
    <source>
        <dbReference type="SAM" id="Phobius"/>
    </source>
</evidence>
<protein>
    <recommendedName>
        <fullName evidence="4">YtxH domain-containing protein</fullName>
    </recommendedName>
</protein>
<proteinExistence type="predicted"/>
<organism evidence="2 3">
    <name type="scientific">Virgibacillus sediminis</name>
    <dbReference type="NCBI Taxonomy" id="202260"/>
    <lineage>
        <taxon>Bacteria</taxon>
        <taxon>Bacillati</taxon>
        <taxon>Bacillota</taxon>
        <taxon>Bacilli</taxon>
        <taxon>Bacillales</taxon>
        <taxon>Bacillaceae</taxon>
        <taxon>Virgibacillus</taxon>
    </lineage>
</organism>
<comment type="caution">
    <text evidence="2">The sequence shown here is derived from an EMBL/GenBank/DDBJ whole genome shotgun (WGS) entry which is preliminary data.</text>
</comment>
<evidence type="ECO:0000313" key="2">
    <source>
        <dbReference type="EMBL" id="MFC2949235.1"/>
    </source>
</evidence>